<comment type="subcellular location">
    <subcellularLocation>
        <location evidence="1">Cell membrane</location>
        <topology evidence="1">Multi-pass membrane protein</topology>
    </subcellularLocation>
</comment>
<evidence type="ECO:0000256" key="4">
    <source>
        <dbReference type="ARBA" id="ARBA00022679"/>
    </source>
</evidence>
<keyword evidence="4" id="KW-0808">Transferase</keyword>
<keyword evidence="7 8" id="KW-0472">Membrane</keyword>
<evidence type="ECO:0000256" key="3">
    <source>
        <dbReference type="ARBA" id="ARBA00022676"/>
    </source>
</evidence>
<feature type="transmembrane region" description="Helical" evidence="8">
    <location>
        <begin position="351"/>
        <end position="371"/>
    </location>
</feature>
<feature type="transmembrane region" description="Helical" evidence="8">
    <location>
        <begin position="73"/>
        <end position="90"/>
    </location>
</feature>
<evidence type="ECO:0000313" key="11">
    <source>
        <dbReference type="Proteomes" id="UP000176952"/>
    </source>
</evidence>
<dbReference type="GO" id="GO:0005886">
    <property type="term" value="C:plasma membrane"/>
    <property type="evidence" value="ECO:0007669"/>
    <property type="project" value="UniProtKB-SubCell"/>
</dbReference>
<feature type="transmembrane region" description="Helical" evidence="8">
    <location>
        <begin position="16"/>
        <end position="36"/>
    </location>
</feature>
<keyword evidence="3" id="KW-0328">Glycosyltransferase</keyword>
<evidence type="ECO:0000256" key="1">
    <source>
        <dbReference type="ARBA" id="ARBA00004651"/>
    </source>
</evidence>
<feature type="transmembrane region" description="Helical" evidence="8">
    <location>
        <begin position="164"/>
        <end position="181"/>
    </location>
</feature>
<dbReference type="Proteomes" id="UP000176952">
    <property type="component" value="Unassembled WGS sequence"/>
</dbReference>
<dbReference type="GO" id="GO:0016763">
    <property type="term" value="F:pentosyltransferase activity"/>
    <property type="evidence" value="ECO:0007669"/>
    <property type="project" value="TreeGrafter"/>
</dbReference>
<dbReference type="AlphaFoldDB" id="A0A1G2AWW5"/>
<evidence type="ECO:0000256" key="2">
    <source>
        <dbReference type="ARBA" id="ARBA00022475"/>
    </source>
</evidence>
<feature type="transmembrane region" description="Helical" evidence="8">
    <location>
        <begin position="378"/>
        <end position="397"/>
    </location>
</feature>
<evidence type="ECO:0000256" key="6">
    <source>
        <dbReference type="ARBA" id="ARBA00022989"/>
    </source>
</evidence>
<name>A0A1G2AWW5_9BACT</name>
<feature type="transmembrane region" description="Helical" evidence="8">
    <location>
        <begin position="326"/>
        <end position="345"/>
    </location>
</feature>
<dbReference type="GO" id="GO:0009103">
    <property type="term" value="P:lipopolysaccharide biosynthetic process"/>
    <property type="evidence" value="ECO:0007669"/>
    <property type="project" value="UniProtKB-ARBA"/>
</dbReference>
<evidence type="ECO:0000256" key="5">
    <source>
        <dbReference type="ARBA" id="ARBA00022692"/>
    </source>
</evidence>
<dbReference type="PANTHER" id="PTHR33908">
    <property type="entry name" value="MANNOSYLTRANSFERASE YKCB-RELATED"/>
    <property type="match status" value="1"/>
</dbReference>
<evidence type="ECO:0000256" key="7">
    <source>
        <dbReference type="ARBA" id="ARBA00023136"/>
    </source>
</evidence>
<dbReference type="InterPro" id="IPR038731">
    <property type="entry name" value="RgtA/B/C-like"/>
</dbReference>
<feature type="transmembrane region" description="Helical" evidence="8">
    <location>
        <begin position="187"/>
        <end position="220"/>
    </location>
</feature>
<evidence type="ECO:0000259" key="9">
    <source>
        <dbReference type="Pfam" id="PF13231"/>
    </source>
</evidence>
<evidence type="ECO:0000313" key="10">
    <source>
        <dbReference type="EMBL" id="OGY81421.1"/>
    </source>
</evidence>
<proteinExistence type="predicted"/>
<feature type="transmembrane region" description="Helical" evidence="8">
    <location>
        <begin position="291"/>
        <end position="314"/>
    </location>
</feature>
<dbReference type="PANTHER" id="PTHR33908:SF11">
    <property type="entry name" value="MEMBRANE PROTEIN"/>
    <property type="match status" value="1"/>
</dbReference>
<feature type="transmembrane region" description="Helical" evidence="8">
    <location>
        <begin position="232"/>
        <end position="252"/>
    </location>
</feature>
<dbReference type="STRING" id="1798542.A3F54_02120"/>
<feature type="transmembrane region" description="Helical" evidence="8">
    <location>
        <begin position="102"/>
        <end position="129"/>
    </location>
</feature>
<dbReference type="Pfam" id="PF13231">
    <property type="entry name" value="PMT_2"/>
    <property type="match status" value="1"/>
</dbReference>
<dbReference type="EMBL" id="MHKD01000044">
    <property type="protein sequence ID" value="OGY81421.1"/>
    <property type="molecule type" value="Genomic_DNA"/>
</dbReference>
<sequence>MRYISKIWTQLKKPEHIWLIIILLLGTAFRFFYIHFGLPRLYLEDEEFFVTPALRVAGGQINPDWFGTPAQPLIYALGITFRIISIILNWTHGTAFASWQNYAAYTTIFQTAGRVFPILLGALSILVIYFVTRHWNTRSGLIAAALLAFSFYHVDQSHIIRPDVAQMFFILLMVYFFLRMFDDHRNWWWYILSGASLGLAFDMKYPSMFFLAPAVMVMFLLWREEKFVWRRWVAWAASGFAASFITGPFLYLDFQKVLHDLRIEDRAEHGGHDGFSFFGNLWWYVWDILPWQLGTFVYVLAVGVVVWVVWRWLVRRALPWTAREKKLAVMVFTGVSYLLAVSYLKLHWARWIIPVMVMGFVLAGVGLDAVLRRFRGQRLAMVLVVLLVAAAPLLRLVRMLHGYSQMHTIEQARAWVLENVPVEGTYFLTEPYTPVPKDVYRSYMAPNVSWYDLEYYRGLGVTHFTTSETVYGTIAREAQRLGPSSKYGKAIVKYEKIFREADLLYESRPHPEYTLDELLYAGDFSVLKTWRYDIRLGPITRVYRFLPAVAE</sequence>
<accession>A0A1G2AWW5</accession>
<evidence type="ECO:0000256" key="8">
    <source>
        <dbReference type="SAM" id="Phobius"/>
    </source>
</evidence>
<organism evidence="10 11">
    <name type="scientific">Candidatus Kerfeldbacteria bacterium RIFCSPHIGHO2_12_FULL_48_17</name>
    <dbReference type="NCBI Taxonomy" id="1798542"/>
    <lineage>
        <taxon>Bacteria</taxon>
        <taxon>Candidatus Kerfeldiibacteriota</taxon>
    </lineage>
</organism>
<reference evidence="10 11" key="1">
    <citation type="journal article" date="2016" name="Nat. Commun.">
        <title>Thousands of microbial genomes shed light on interconnected biogeochemical processes in an aquifer system.</title>
        <authorList>
            <person name="Anantharaman K."/>
            <person name="Brown C.T."/>
            <person name="Hug L.A."/>
            <person name="Sharon I."/>
            <person name="Castelle C.J."/>
            <person name="Probst A.J."/>
            <person name="Thomas B.C."/>
            <person name="Singh A."/>
            <person name="Wilkins M.J."/>
            <person name="Karaoz U."/>
            <person name="Brodie E.L."/>
            <person name="Williams K.H."/>
            <person name="Hubbard S.S."/>
            <person name="Banfield J.F."/>
        </authorList>
    </citation>
    <scope>NUCLEOTIDE SEQUENCE [LARGE SCALE GENOMIC DNA]</scope>
</reference>
<keyword evidence="6 8" id="KW-1133">Transmembrane helix</keyword>
<feature type="domain" description="Glycosyltransferase RgtA/B/C/D-like" evidence="9">
    <location>
        <begin position="111"/>
        <end position="243"/>
    </location>
</feature>
<keyword evidence="2" id="KW-1003">Cell membrane</keyword>
<feature type="transmembrane region" description="Helical" evidence="8">
    <location>
        <begin position="135"/>
        <end position="152"/>
    </location>
</feature>
<comment type="caution">
    <text evidence="10">The sequence shown here is derived from an EMBL/GenBank/DDBJ whole genome shotgun (WGS) entry which is preliminary data.</text>
</comment>
<dbReference type="InterPro" id="IPR050297">
    <property type="entry name" value="LipidA_mod_glycosyltrf_83"/>
</dbReference>
<protein>
    <recommendedName>
        <fullName evidence="9">Glycosyltransferase RgtA/B/C/D-like domain-containing protein</fullName>
    </recommendedName>
</protein>
<keyword evidence="5 8" id="KW-0812">Transmembrane</keyword>
<gene>
    <name evidence="10" type="ORF">A3F54_02120</name>
</gene>